<gene>
    <name evidence="1" type="ORF">H0A75_07355</name>
</gene>
<evidence type="ECO:0000313" key="2">
    <source>
        <dbReference type="Proteomes" id="UP000537890"/>
    </source>
</evidence>
<comment type="caution">
    <text evidence="1">The sequence shown here is derived from an EMBL/GenBank/DDBJ whole genome shotgun (WGS) entry which is preliminary data.</text>
</comment>
<proteinExistence type="predicted"/>
<protein>
    <submittedName>
        <fullName evidence="1">Uncharacterized protein</fullName>
    </submittedName>
</protein>
<organism evidence="1 2">
    <name type="scientific">Candidatus Methanofishera endochildressiae</name>
    <dbReference type="NCBI Taxonomy" id="2738884"/>
    <lineage>
        <taxon>Bacteria</taxon>
        <taxon>Pseudomonadati</taxon>
        <taxon>Pseudomonadota</taxon>
        <taxon>Gammaproteobacteria</taxon>
        <taxon>Candidatus Methanofishera</taxon>
    </lineage>
</organism>
<evidence type="ECO:0000313" key="1">
    <source>
        <dbReference type="EMBL" id="NYT47404.1"/>
    </source>
</evidence>
<name>A0A7Z0MPP7_9GAMM</name>
<reference evidence="1 2" key="1">
    <citation type="submission" date="2020-05" db="EMBL/GenBank/DDBJ databases">
        <title>Horizontal transmission and recombination maintain forever young bacterial symbiont genomes.</title>
        <authorList>
            <person name="Russell S.L."/>
            <person name="Pepper-Tunick E."/>
            <person name="Svedberg J."/>
            <person name="Byrne A."/>
            <person name="Ruelas Castillo J."/>
            <person name="Vollmers C."/>
            <person name="Beinart R.A."/>
            <person name="Corbett-Detig R."/>
        </authorList>
    </citation>
    <scope>NUCLEOTIDE SEQUENCE [LARGE SCALE GENOMIC DNA]</scope>
    <source>
        <strain evidence="1">4727-3</strain>
    </source>
</reference>
<dbReference type="EMBL" id="JACCHS010000143">
    <property type="protein sequence ID" value="NYT47404.1"/>
    <property type="molecule type" value="Genomic_DNA"/>
</dbReference>
<accession>A0A7Z0MPP7</accession>
<dbReference type="Proteomes" id="UP000537890">
    <property type="component" value="Unassembled WGS sequence"/>
</dbReference>
<sequence>MALAAQKEVDKKTQKLQLTYQVNFAQALSKMKNQLVIFILNVSEGILVDIHRTIHYIAETVEAVREGRSAPRKLKNIKNDIHFPAYKSSL</sequence>
<dbReference type="AlphaFoldDB" id="A0A7Z0MPP7"/>